<dbReference type="InterPro" id="IPR018376">
    <property type="entry name" value="Enoyl-CoA_hyd/isom_CS"/>
</dbReference>
<dbReference type="PANTHER" id="PTHR11941">
    <property type="entry name" value="ENOYL-COA HYDRATASE-RELATED"/>
    <property type="match status" value="1"/>
</dbReference>
<dbReference type="Gene3D" id="3.90.226.10">
    <property type="entry name" value="2-enoyl-CoA Hydratase, Chain A, domain 1"/>
    <property type="match status" value="1"/>
</dbReference>
<comment type="caution">
    <text evidence="4">The sequence shown here is derived from an EMBL/GenBank/DDBJ whole genome shotgun (WGS) entry which is preliminary data.</text>
</comment>
<gene>
    <name evidence="4" type="ORF">ABS767_12905</name>
</gene>
<dbReference type="InterPro" id="IPR001753">
    <property type="entry name" value="Enoyl-CoA_hydra/iso"/>
</dbReference>
<dbReference type="CDD" id="cd06558">
    <property type="entry name" value="crotonase-like"/>
    <property type="match status" value="1"/>
</dbReference>
<proteinExistence type="inferred from homology"/>
<dbReference type="InterPro" id="IPR029045">
    <property type="entry name" value="ClpP/crotonase-like_dom_sf"/>
</dbReference>
<keyword evidence="5" id="KW-1185">Reference proteome</keyword>
<dbReference type="EMBL" id="JBELQC010000002">
    <property type="protein sequence ID" value="MFL9841867.1"/>
    <property type="molecule type" value="Genomic_DNA"/>
</dbReference>
<dbReference type="SUPFAM" id="SSF52096">
    <property type="entry name" value="ClpP/crotonase"/>
    <property type="match status" value="1"/>
</dbReference>
<dbReference type="RefSeq" id="WP_408078978.1">
    <property type="nucleotide sequence ID" value="NZ_JBELQC010000002.1"/>
</dbReference>
<evidence type="ECO:0000313" key="5">
    <source>
        <dbReference type="Proteomes" id="UP001629244"/>
    </source>
</evidence>
<dbReference type="PROSITE" id="PS00166">
    <property type="entry name" value="ENOYL_COA_HYDRATASE"/>
    <property type="match status" value="1"/>
</dbReference>
<organism evidence="4 5">
    <name type="scientific">Sphingomonas plantiphila</name>
    <dbReference type="NCBI Taxonomy" id="3163295"/>
    <lineage>
        <taxon>Bacteria</taxon>
        <taxon>Pseudomonadati</taxon>
        <taxon>Pseudomonadota</taxon>
        <taxon>Alphaproteobacteria</taxon>
        <taxon>Sphingomonadales</taxon>
        <taxon>Sphingomonadaceae</taxon>
        <taxon>Sphingomonas</taxon>
    </lineage>
</organism>
<evidence type="ECO:0000256" key="2">
    <source>
        <dbReference type="ARBA" id="ARBA00023239"/>
    </source>
</evidence>
<dbReference type="NCBIfam" id="NF004781">
    <property type="entry name" value="PRK06127.1"/>
    <property type="match status" value="1"/>
</dbReference>
<comment type="similarity">
    <text evidence="1 3">Belongs to the enoyl-CoA hydratase/isomerase family.</text>
</comment>
<dbReference type="InterPro" id="IPR014748">
    <property type="entry name" value="Enoyl-CoA_hydra_C"/>
</dbReference>
<keyword evidence="2" id="KW-0456">Lyase</keyword>
<evidence type="ECO:0000256" key="3">
    <source>
        <dbReference type="RuleBase" id="RU003707"/>
    </source>
</evidence>
<accession>A0ABW8YQZ7</accession>
<evidence type="ECO:0000256" key="1">
    <source>
        <dbReference type="ARBA" id="ARBA00005254"/>
    </source>
</evidence>
<sequence length="273" mass="28193">MTTDLGSGAFIDSGTERLLGRVDGDIGWMIFNSPAKHNAVSLDMWAGISALLATFAADDAVRAVVVTGAGGKAFVSGADLSEFGAKRNSPEANEAYTAVSRKARTDLNGFAKPLIAMIDGYCIGGGLVVALGCDIRIASAKSVFGIPAAKLGLGYGLGGVVDLVRLTGPGAAKDMLFSARQLDAAEALRIGLINKVVESGLSDATTDYARMVARNAPMTVRAAKMAVNEAVKALAERDSAAVDAAVQACFASADYREGRAAFAEKRPPVFRGE</sequence>
<evidence type="ECO:0000313" key="4">
    <source>
        <dbReference type="EMBL" id="MFL9841867.1"/>
    </source>
</evidence>
<dbReference type="Gene3D" id="1.10.12.10">
    <property type="entry name" value="Lyase 2-enoyl-coa Hydratase, Chain A, domain 2"/>
    <property type="match status" value="1"/>
</dbReference>
<name>A0ABW8YQZ7_9SPHN</name>
<dbReference type="Pfam" id="PF00378">
    <property type="entry name" value="ECH_1"/>
    <property type="match status" value="1"/>
</dbReference>
<protein>
    <submittedName>
        <fullName evidence="4">Enoyl-CoA hydratase</fullName>
    </submittedName>
</protein>
<dbReference type="PANTHER" id="PTHR11941:SF54">
    <property type="entry name" value="ENOYL-COA HYDRATASE, MITOCHONDRIAL"/>
    <property type="match status" value="1"/>
</dbReference>
<dbReference type="Proteomes" id="UP001629244">
    <property type="component" value="Unassembled WGS sequence"/>
</dbReference>
<reference evidence="4 5" key="1">
    <citation type="submission" date="2024-06" db="EMBL/GenBank/DDBJ databases">
        <authorList>
            <person name="Kaempfer P."/>
            <person name="Viver T."/>
        </authorList>
    </citation>
    <scope>NUCLEOTIDE SEQUENCE [LARGE SCALE GENOMIC DNA]</scope>
    <source>
        <strain evidence="4 5">ST-64</strain>
    </source>
</reference>